<sequence length="152" mass="17049">MELDFFKNLLFAQLYCLPILSSLCLKIVALHVPKKPNKNQKTNSQQKWFALSLNGQESQATLKLFCDASSFSAEWLASLLRVKPSRSDKPNRLQKFVLYPGLILKNAAHPKGICSMLNSHVRNLRPISSPSPFTSQLSDLILPLSATEKKIP</sequence>
<keyword evidence="1" id="KW-1133">Transmembrane helix</keyword>
<accession>A0A9D3X659</accession>
<keyword evidence="1" id="KW-0472">Membrane</keyword>
<dbReference type="AlphaFoldDB" id="A0A9D3X659"/>
<organism evidence="2 3">
    <name type="scientific">Mauremys mutica</name>
    <name type="common">yellowpond turtle</name>
    <dbReference type="NCBI Taxonomy" id="74926"/>
    <lineage>
        <taxon>Eukaryota</taxon>
        <taxon>Metazoa</taxon>
        <taxon>Chordata</taxon>
        <taxon>Craniata</taxon>
        <taxon>Vertebrata</taxon>
        <taxon>Euteleostomi</taxon>
        <taxon>Archelosauria</taxon>
        <taxon>Testudinata</taxon>
        <taxon>Testudines</taxon>
        <taxon>Cryptodira</taxon>
        <taxon>Durocryptodira</taxon>
        <taxon>Testudinoidea</taxon>
        <taxon>Geoemydidae</taxon>
        <taxon>Geoemydinae</taxon>
        <taxon>Mauremys</taxon>
    </lineage>
</organism>
<dbReference type="Proteomes" id="UP000827986">
    <property type="component" value="Unassembled WGS sequence"/>
</dbReference>
<evidence type="ECO:0000313" key="3">
    <source>
        <dbReference type="Proteomes" id="UP000827986"/>
    </source>
</evidence>
<comment type="caution">
    <text evidence="2">The sequence shown here is derived from an EMBL/GenBank/DDBJ whole genome shotgun (WGS) entry which is preliminary data.</text>
</comment>
<gene>
    <name evidence="2" type="ORF">KIL84_020783</name>
</gene>
<dbReference type="EMBL" id="JAHDVG010000475">
    <property type="protein sequence ID" value="KAH1176049.1"/>
    <property type="molecule type" value="Genomic_DNA"/>
</dbReference>
<keyword evidence="1" id="KW-0812">Transmembrane</keyword>
<evidence type="ECO:0000256" key="1">
    <source>
        <dbReference type="SAM" id="Phobius"/>
    </source>
</evidence>
<name>A0A9D3X659_9SAUR</name>
<evidence type="ECO:0000313" key="2">
    <source>
        <dbReference type="EMBL" id="KAH1176049.1"/>
    </source>
</evidence>
<proteinExistence type="predicted"/>
<feature type="transmembrane region" description="Helical" evidence="1">
    <location>
        <begin position="12"/>
        <end position="32"/>
    </location>
</feature>
<protein>
    <submittedName>
        <fullName evidence="2">Uncharacterized protein</fullName>
    </submittedName>
</protein>
<reference evidence="2" key="1">
    <citation type="submission" date="2021-09" db="EMBL/GenBank/DDBJ databases">
        <title>The genome of Mauremys mutica provides insights into the evolution of semi-aquatic lifestyle.</title>
        <authorList>
            <person name="Gong S."/>
            <person name="Gao Y."/>
        </authorList>
    </citation>
    <scope>NUCLEOTIDE SEQUENCE</scope>
    <source>
        <strain evidence="2">MM-2020</strain>
        <tissue evidence="2">Muscle</tissue>
    </source>
</reference>
<keyword evidence="3" id="KW-1185">Reference proteome</keyword>